<sequence length="246" mass="27073">MWARTQWTLMSCVVLGACSSAPEPIQYLPGRVIYRIDSSRFFEIDRTTFKLCTGTSPVIASSGDMVYYTDTRLGVHTPVAPFGTFNGITVRGKGAPLMIDAANSDYLVIPIIRAPSFGHGGGGLPRLYFSQDAGRTWLHITAPGYLESPDSTWLTGSLLSVEGPFLHGAVQIDLSLHYETLKDPSPYSMLSYPQRWQRVESRRTPGYFEPARQAPIDDRFNCATGNTQDSPLQNPLDAQVRAPLGP</sequence>
<reference evidence="3 4" key="2">
    <citation type="journal article" date="2023" name="Plant Pathol.">
        <title>Dismantling and reorganizing Pseudomonas marginalis sensu#lato.</title>
        <authorList>
            <person name="Sawada H."/>
            <person name="Fujikawa T."/>
            <person name="Satou M."/>
        </authorList>
    </citation>
    <scope>NUCLEOTIDE SEQUENCE [LARGE SCALE GENOMIC DNA]</scope>
    <source>
        <strain evidence="3 4">MAFF 302046</strain>
    </source>
</reference>
<evidence type="ECO:0000313" key="3">
    <source>
        <dbReference type="EMBL" id="MCK9813259.1"/>
    </source>
</evidence>
<reference evidence="3 4" key="1">
    <citation type="journal article" date="2022" name="Int. J. Syst. Evol. Microbiol.">
        <title>Pseudomonas aegrilactucae sp. nov. and Pseudomonas morbosilactucae sp. nov., pathogens causing bacterial rot of lettuce in Japan.</title>
        <authorList>
            <person name="Sawada H."/>
            <person name="Fujikawa T."/>
            <person name="Satou M."/>
        </authorList>
    </citation>
    <scope>NUCLEOTIDE SEQUENCE [LARGE SCALE GENOMIC DNA]</scope>
    <source>
        <strain evidence="3 4">MAFF 302046</strain>
    </source>
</reference>
<accession>A0ABT0JBN4</accession>
<dbReference type="PROSITE" id="PS51257">
    <property type="entry name" value="PROKAR_LIPOPROTEIN"/>
    <property type="match status" value="1"/>
</dbReference>
<evidence type="ECO:0000259" key="2">
    <source>
        <dbReference type="Pfam" id="PF24316"/>
    </source>
</evidence>
<dbReference type="Pfam" id="PF24316">
    <property type="entry name" value="Tli3"/>
    <property type="match status" value="1"/>
</dbReference>
<feature type="region of interest" description="Disordered" evidence="1">
    <location>
        <begin position="224"/>
        <end position="246"/>
    </location>
</feature>
<evidence type="ECO:0000256" key="1">
    <source>
        <dbReference type="SAM" id="MobiDB-lite"/>
    </source>
</evidence>
<keyword evidence="4" id="KW-1185">Reference proteome</keyword>
<dbReference type="EMBL" id="JALQCX010000006">
    <property type="protein sequence ID" value="MCK9813259.1"/>
    <property type="molecule type" value="Genomic_DNA"/>
</dbReference>
<proteinExistence type="predicted"/>
<organism evidence="3 4">
    <name type="scientific">Pseudomonas morbosilactucae</name>
    <dbReference type="NCBI Taxonomy" id="2938197"/>
    <lineage>
        <taxon>Bacteria</taxon>
        <taxon>Pseudomonadati</taxon>
        <taxon>Pseudomonadota</taxon>
        <taxon>Gammaproteobacteria</taxon>
        <taxon>Pseudomonadales</taxon>
        <taxon>Pseudomonadaceae</taxon>
        <taxon>Pseudomonas</taxon>
    </lineage>
</organism>
<feature type="compositionally biased region" description="Polar residues" evidence="1">
    <location>
        <begin position="224"/>
        <end position="233"/>
    </location>
</feature>
<comment type="caution">
    <text evidence="3">The sequence shown here is derived from an EMBL/GenBank/DDBJ whole genome shotgun (WGS) entry which is preliminary data.</text>
</comment>
<protein>
    <recommendedName>
        <fullName evidence="2">Tli3-like domain-containing protein</fullName>
    </recommendedName>
</protein>
<name>A0ABT0JBN4_9PSED</name>
<dbReference type="Proteomes" id="UP001155163">
    <property type="component" value="Unassembled WGS sequence"/>
</dbReference>
<gene>
    <name evidence="3" type="ORF">M1B35_03585</name>
</gene>
<dbReference type="RefSeq" id="WP_268261243.1">
    <property type="nucleotide sequence ID" value="NZ_JALQCX010000006.1"/>
</dbReference>
<dbReference type="InterPro" id="IPR057562">
    <property type="entry name" value="Tli3-like_dom"/>
</dbReference>
<feature type="domain" description="Tli3-like" evidence="2">
    <location>
        <begin position="28"/>
        <end position="141"/>
    </location>
</feature>
<evidence type="ECO:0000313" key="4">
    <source>
        <dbReference type="Proteomes" id="UP001155163"/>
    </source>
</evidence>